<dbReference type="Pfam" id="PF01420">
    <property type="entry name" value="Methylase_S"/>
    <property type="match status" value="1"/>
</dbReference>
<dbReference type="PANTHER" id="PTHR43140:SF1">
    <property type="entry name" value="TYPE I RESTRICTION ENZYME ECOKI SPECIFICITY SUBUNIT"/>
    <property type="match status" value="1"/>
</dbReference>
<dbReference type="GO" id="GO:0004519">
    <property type="term" value="F:endonuclease activity"/>
    <property type="evidence" value="ECO:0007669"/>
    <property type="project" value="UniProtKB-KW"/>
</dbReference>
<accession>A0A853I8Z1</accession>
<evidence type="ECO:0000313" key="6">
    <source>
        <dbReference type="Proteomes" id="UP000569732"/>
    </source>
</evidence>
<dbReference type="GO" id="GO:0009307">
    <property type="term" value="P:DNA restriction-modification system"/>
    <property type="evidence" value="ECO:0007669"/>
    <property type="project" value="UniProtKB-KW"/>
</dbReference>
<keyword evidence="5" id="KW-0540">Nuclease</keyword>
<proteinExistence type="inferred from homology"/>
<dbReference type="InterPro" id="IPR000055">
    <property type="entry name" value="Restrct_endonuc_typeI_TRD"/>
</dbReference>
<dbReference type="RefSeq" id="WP_180569139.1">
    <property type="nucleotide sequence ID" value="NZ_JACCKB010000021.1"/>
</dbReference>
<reference evidence="5 6" key="1">
    <citation type="submission" date="2020-07" db="EMBL/GenBank/DDBJ databases">
        <title>Endozoicomonas sp. nov., isolated from sediment.</title>
        <authorList>
            <person name="Gu T."/>
        </authorList>
    </citation>
    <scope>NUCLEOTIDE SEQUENCE [LARGE SCALE GENOMIC DNA]</scope>
    <source>
        <strain evidence="5 6">SM1973</strain>
    </source>
</reference>
<evidence type="ECO:0000256" key="1">
    <source>
        <dbReference type="ARBA" id="ARBA00010923"/>
    </source>
</evidence>
<keyword evidence="5" id="KW-0378">Hydrolase</keyword>
<name>A0A853I8Z1_9GAMM</name>
<evidence type="ECO:0000256" key="2">
    <source>
        <dbReference type="ARBA" id="ARBA00022747"/>
    </source>
</evidence>
<gene>
    <name evidence="5" type="ORF">H0A36_13945</name>
</gene>
<evidence type="ECO:0000259" key="4">
    <source>
        <dbReference type="Pfam" id="PF01420"/>
    </source>
</evidence>
<dbReference type="PANTHER" id="PTHR43140">
    <property type="entry name" value="TYPE-1 RESTRICTION ENZYME ECOKI SPECIFICITY PROTEIN"/>
    <property type="match status" value="1"/>
</dbReference>
<dbReference type="AlphaFoldDB" id="A0A853I8Z1"/>
<keyword evidence="3" id="KW-0238">DNA-binding</keyword>
<dbReference type="InterPro" id="IPR051212">
    <property type="entry name" value="Type-I_RE_S_subunit"/>
</dbReference>
<keyword evidence="5" id="KW-0255">Endonuclease</keyword>
<dbReference type="EMBL" id="JACCKB010000021">
    <property type="protein sequence ID" value="NYZ67118.1"/>
    <property type="molecule type" value="Genomic_DNA"/>
</dbReference>
<dbReference type="Gene3D" id="3.90.220.20">
    <property type="entry name" value="DNA methylase specificity domains"/>
    <property type="match status" value="2"/>
</dbReference>
<comment type="similarity">
    <text evidence="1">Belongs to the type-I restriction system S methylase family.</text>
</comment>
<organism evidence="5 6">
    <name type="scientific">Spartinivicinus marinus</name>
    <dbReference type="NCBI Taxonomy" id="2994442"/>
    <lineage>
        <taxon>Bacteria</taxon>
        <taxon>Pseudomonadati</taxon>
        <taxon>Pseudomonadota</taxon>
        <taxon>Gammaproteobacteria</taxon>
        <taxon>Oceanospirillales</taxon>
        <taxon>Zooshikellaceae</taxon>
        <taxon>Spartinivicinus</taxon>
    </lineage>
</organism>
<dbReference type="Proteomes" id="UP000569732">
    <property type="component" value="Unassembled WGS sequence"/>
</dbReference>
<dbReference type="Gene3D" id="1.10.287.1120">
    <property type="entry name" value="Bipartite methylase S protein"/>
    <property type="match status" value="1"/>
</dbReference>
<keyword evidence="6" id="KW-1185">Reference proteome</keyword>
<dbReference type="GO" id="GO:0003677">
    <property type="term" value="F:DNA binding"/>
    <property type="evidence" value="ECO:0007669"/>
    <property type="project" value="UniProtKB-KW"/>
</dbReference>
<comment type="caution">
    <text evidence="5">The sequence shown here is derived from an EMBL/GenBank/DDBJ whole genome shotgun (WGS) entry which is preliminary data.</text>
</comment>
<feature type="domain" description="Type I restriction modification DNA specificity" evidence="4">
    <location>
        <begin position="25"/>
        <end position="192"/>
    </location>
</feature>
<dbReference type="InterPro" id="IPR044946">
    <property type="entry name" value="Restrct_endonuc_typeI_TRD_sf"/>
</dbReference>
<dbReference type="SUPFAM" id="SSF116734">
    <property type="entry name" value="DNA methylase specificity domain"/>
    <property type="match status" value="2"/>
</dbReference>
<evidence type="ECO:0000313" key="5">
    <source>
        <dbReference type="EMBL" id="NYZ67118.1"/>
    </source>
</evidence>
<sequence>MNALVTMPKYEAYKDSGVEWIGKLPEHWELKKIKYLFDFTERGTAPSYSEEGITVINQSCLSSYSLNFKKAKFHDSRVDSSSFRGNLFKGDLLIASTGLGVLGKCAVYSSDSKAFADSHVTILRDEKGRFSTCFTYYVFSTLYDFINSKMSEGATKQTELQRDDLRAFLMPVPPRIELKKIIDFLKSKTAQIDQAIVIKEKQIALLKERRQIIIQKAVTQGLDPNVPMKDSGVDWIGKIPEHWEVRTNRFLFKERNESGKEGLPLLSVSIHTGVSSEELSEENNIRGRVKIEDKSKYNFVRRGDIVFNMMRAWQGAIGAVTVEGMVSPAYIIAEPTNQIDSTYFEYMYRSPGFIHQMDKFSKGITDFRKRLYWDEFKQLYTICPPIKEQIAITCFIRDKSNKIDVLIELQNKQIQKLKEYKTTLINSAVTGKIKVA</sequence>
<protein>
    <submittedName>
        <fullName evidence="5">Restriction endonuclease subunit S</fullName>
    </submittedName>
</protein>
<evidence type="ECO:0000256" key="3">
    <source>
        <dbReference type="ARBA" id="ARBA00023125"/>
    </source>
</evidence>
<keyword evidence="2" id="KW-0680">Restriction system</keyword>